<dbReference type="GO" id="GO:0005829">
    <property type="term" value="C:cytosol"/>
    <property type="evidence" value="ECO:0007669"/>
    <property type="project" value="TreeGrafter"/>
</dbReference>
<dbReference type="FunFam" id="3.40.50.1260:FF:000006">
    <property type="entry name" value="Phosphoglycerate kinase"/>
    <property type="match status" value="1"/>
</dbReference>
<dbReference type="Gene3D" id="3.40.50.1260">
    <property type="entry name" value="Phosphoglycerate kinase, N-terminal domain"/>
    <property type="match status" value="2"/>
</dbReference>
<evidence type="ECO:0000256" key="10">
    <source>
        <dbReference type="HAMAP-Rule" id="MF_00145"/>
    </source>
</evidence>
<dbReference type="InterPro" id="IPR001576">
    <property type="entry name" value="Phosphoglycerate_kinase"/>
</dbReference>
<comment type="caution">
    <text evidence="13">The sequence shown here is derived from an EMBL/GenBank/DDBJ whole genome shotgun (WGS) entry which is preliminary data.</text>
</comment>
<dbReference type="PRINTS" id="PR00477">
    <property type="entry name" value="PHGLYCKINASE"/>
</dbReference>
<keyword evidence="9 10" id="KW-0067">ATP-binding</keyword>
<dbReference type="GO" id="GO:0006096">
    <property type="term" value="P:glycolytic process"/>
    <property type="evidence" value="ECO:0007669"/>
    <property type="project" value="UniProtKB-UniRule"/>
</dbReference>
<feature type="binding site" evidence="10">
    <location>
        <position position="153"/>
    </location>
    <ligand>
        <name>substrate</name>
    </ligand>
</feature>
<proteinExistence type="inferred from homology"/>
<accession>A0A0G1D3S2</accession>
<feature type="binding site" evidence="10 11">
    <location>
        <position position="323"/>
    </location>
    <ligand>
        <name>ATP</name>
        <dbReference type="ChEBI" id="CHEBI:30616"/>
    </ligand>
</feature>
<dbReference type="Pfam" id="PF00162">
    <property type="entry name" value="PGK"/>
    <property type="match status" value="1"/>
</dbReference>
<dbReference type="InterPro" id="IPR036043">
    <property type="entry name" value="Phosphoglycerate_kinase_sf"/>
</dbReference>
<comment type="similarity">
    <text evidence="3 10 12">Belongs to the phosphoglycerate kinase family.</text>
</comment>
<feature type="binding site" evidence="10 11">
    <location>
        <position position="203"/>
    </location>
    <ligand>
        <name>ATP</name>
        <dbReference type="ChEBI" id="CHEBI:30616"/>
    </ligand>
</feature>
<dbReference type="PANTHER" id="PTHR11406">
    <property type="entry name" value="PHOSPHOGLYCERATE KINASE"/>
    <property type="match status" value="1"/>
</dbReference>
<evidence type="ECO:0000256" key="6">
    <source>
        <dbReference type="ARBA" id="ARBA00022679"/>
    </source>
</evidence>
<dbReference type="GO" id="GO:0004618">
    <property type="term" value="F:phosphoglycerate kinase activity"/>
    <property type="evidence" value="ECO:0007669"/>
    <property type="project" value="UniProtKB-UniRule"/>
</dbReference>
<evidence type="ECO:0000256" key="8">
    <source>
        <dbReference type="ARBA" id="ARBA00022777"/>
    </source>
</evidence>
<dbReference type="AlphaFoldDB" id="A0A0G1D3S2"/>
<dbReference type="GO" id="GO:0005524">
    <property type="term" value="F:ATP binding"/>
    <property type="evidence" value="ECO:0007669"/>
    <property type="project" value="UniProtKB-KW"/>
</dbReference>
<dbReference type="PATRIC" id="fig|1619039.3.peg.882"/>
<dbReference type="GO" id="GO:0006094">
    <property type="term" value="P:gluconeogenesis"/>
    <property type="evidence" value="ECO:0007669"/>
    <property type="project" value="TreeGrafter"/>
</dbReference>
<evidence type="ECO:0000256" key="1">
    <source>
        <dbReference type="ARBA" id="ARBA00000642"/>
    </source>
</evidence>
<name>A0A0G1D3S2_9BACT</name>
<keyword evidence="10" id="KW-0963">Cytoplasm</keyword>
<keyword evidence="6 10" id="KW-0808">Transferase</keyword>
<feature type="binding site" evidence="10">
    <location>
        <begin position="352"/>
        <end position="355"/>
    </location>
    <ligand>
        <name>ATP</name>
        <dbReference type="ChEBI" id="CHEBI:30616"/>
    </ligand>
</feature>
<organism evidence="13 14">
    <name type="scientific">Candidatus Magasanikbacteria bacterium GW2011_GWA2_42_32</name>
    <dbReference type="NCBI Taxonomy" id="1619039"/>
    <lineage>
        <taxon>Bacteria</taxon>
        <taxon>Candidatus Magasanikiibacteriota</taxon>
    </lineage>
</organism>
<dbReference type="EMBL" id="LCDO01000008">
    <property type="protein sequence ID" value="KKS56628.1"/>
    <property type="molecule type" value="Genomic_DNA"/>
</dbReference>
<sequence>MKYLRQVKNLAGKRVLMRVDFNVEFNNEGKIEEHNAVKIERTLPTIKYLIKQKAKIILIAHLGRPDGQAVKNLRLDGVAEFISQSLKKSITKLDDAIGLTVEHHVKGMKNGQVILLENIRFEKGEKNNSSILAKELAKLGDLYVNEAFGDSHRKAASLCAITKYLPSYAGLILEKELQVLDYVLKKPKKPVVVIMGGLKFETKLPVIKKLLPKADNILLGGGLSNTVLAALGYEVGSSQIGKEYFAEAKKIGTNKKVFLPVDVVAGKKDSTNYKHCLVEKDNKKVCVGDLAIYDIGPHTIRAWAKIIKKANTIIWNGPVGLFEQHPFDKGSLSIAYLVGSKSKGPAYGVVGGGETLSVLARSKMVQYIDHISTGGGAMLEYLSGKKLPGLEALK</sequence>
<evidence type="ECO:0000256" key="3">
    <source>
        <dbReference type="ARBA" id="ARBA00008982"/>
    </source>
</evidence>
<reference evidence="13 14" key="1">
    <citation type="journal article" date="2015" name="Nature">
        <title>rRNA introns, odd ribosomes, and small enigmatic genomes across a large radiation of phyla.</title>
        <authorList>
            <person name="Brown C.T."/>
            <person name="Hug L.A."/>
            <person name="Thomas B.C."/>
            <person name="Sharon I."/>
            <person name="Castelle C.J."/>
            <person name="Singh A."/>
            <person name="Wilkins M.J."/>
            <person name="Williams K.H."/>
            <person name="Banfield J.F."/>
        </authorList>
    </citation>
    <scope>NUCLEOTIDE SEQUENCE [LARGE SCALE GENOMIC DNA]</scope>
</reference>
<dbReference type="UniPathway" id="UPA00109">
    <property type="reaction ID" value="UER00185"/>
</dbReference>
<gene>
    <name evidence="10" type="primary">pgk</name>
    <name evidence="13" type="ORF">UV20_C0008G0004</name>
</gene>
<evidence type="ECO:0000313" key="13">
    <source>
        <dbReference type="EMBL" id="KKS56628.1"/>
    </source>
</evidence>
<dbReference type="Proteomes" id="UP000034837">
    <property type="component" value="Unassembled WGS sequence"/>
</dbReference>
<protein>
    <recommendedName>
        <fullName evidence="5 10">Phosphoglycerate kinase</fullName>
        <ecNumber evidence="4 10">2.7.2.3</ecNumber>
    </recommendedName>
</protein>
<keyword evidence="7 10" id="KW-0547">Nucleotide-binding</keyword>
<evidence type="ECO:0000256" key="2">
    <source>
        <dbReference type="ARBA" id="ARBA00004838"/>
    </source>
</evidence>
<evidence type="ECO:0000256" key="7">
    <source>
        <dbReference type="ARBA" id="ARBA00022741"/>
    </source>
</evidence>
<dbReference type="EC" id="2.7.2.3" evidence="4 10"/>
<feature type="binding site" evidence="10">
    <location>
        <begin position="61"/>
        <end position="64"/>
    </location>
    <ligand>
        <name>substrate</name>
    </ligand>
</feature>
<evidence type="ECO:0000256" key="11">
    <source>
        <dbReference type="PIRSR" id="PIRSR000724-2"/>
    </source>
</evidence>
<evidence type="ECO:0000313" key="14">
    <source>
        <dbReference type="Proteomes" id="UP000034837"/>
    </source>
</evidence>
<feature type="binding site" evidence="10">
    <location>
        <position position="120"/>
    </location>
    <ligand>
        <name>substrate</name>
    </ligand>
</feature>
<evidence type="ECO:0000256" key="9">
    <source>
        <dbReference type="ARBA" id="ARBA00022840"/>
    </source>
</evidence>
<keyword evidence="10" id="KW-0324">Glycolysis</keyword>
<dbReference type="PIRSF" id="PIRSF000724">
    <property type="entry name" value="Pgk"/>
    <property type="match status" value="1"/>
</dbReference>
<feature type="binding site" evidence="10">
    <location>
        <begin position="20"/>
        <end position="22"/>
    </location>
    <ligand>
        <name>substrate</name>
    </ligand>
</feature>
<dbReference type="GO" id="GO:0043531">
    <property type="term" value="F:ADP binding"/>
    <property type="evidence" value="ECO:0007669"/>
    <property type="project" value="TreeGrafter"/>
</dbReference>
<keyword evidence="8 10" id="KW-0418">Kinase</keyword>
<comment type="pathway">
    <text evidence="2 10">Carbohydrate degradation; glycolysis; pyruvate from D-glyceraldehyde 3-phosphate: step 2/5.</text>
</comment>
<evidence type="ECO:0000256" key="5">
    <source>
        <dbReference type="ARBA" id="ARBA00016471"/>
    </source>
</evidence>
<evidence type="ECO:0000256" key="4">
    <source>
        <dbReference type="ARBA" id="ARBA00013061"/>
    </source>
</evidence>
<comment type="caution">
    <text evidence="10">Lacks conserved residue(s) required for the propagation of feature annotation.</text>
</comment>
<comment type="subunit">
    <text evidence="10">Monomer.</text>
</comment>
<comment type="subcellular location">
    <subcellularLocation>
        <location evidence="10">Cytoplasm</location>
    </subcellularLocation>
</comment>
<dbReference type="InterPro" id="IPR015824">
    <property type="entry name" value="Phosphoglycerate_kinase_N"/>
</dbReference>
<dbReference type="HAMAP" id="MF_00145">
    <property type="entry name" value="Phosphoglyc_kinase"/>
    <property type="match status" value="1"/>
</dbReference>
<evidence type="ECO:0000256" key="12">
    <source>
        <dbReference type="RuleBase" id="RU000532"/>
    </source>
</evidence>
<dbReference type="SUPFAM" id="SSF53748">
    <property type="entry name" value="Phosphoglycerate kinase"/>
    <property type="match status" value="1"/>
</dbReference>
<dbReference type="PANTHER" id="PTHR11406:SF23">
    <property type="entry name" value="PHOSPHOGLYCERATE KINASE 1, CHLOROPLASTIC-RELATED"/>
    <property type="match status" value="1"/>
</dbReference>
<comment type="catalytic activity">
    <reaction evidence="1 10 12">
        <text>(2R)-3-phosphoglycerate + ATP = (2R)-3-phospho-glyceroyl phosphate + ADP</text>
        <dbReference type="Rhea" id="RHEA:14801"/>
        <dbReference type="ChEBI" id="CHEBI:30616"/>
        <dbReference type="ChEBI" id="CHEBI:57604"/>
        <dbReference type="ChEBI" id="CHEBI:58272"/>
        <dbReference type="ChEBI" id="CHEBI:456216"/>
        <dbReference type="EC" id="2.7.2.3"/>
    </reaction>
</comment>